<dbReference type="GO" id="GO:0004725">
    <property type="term" value="F:protein tyrosine phosphatase activity"/>
    <property type="evidence" value="ECO:0007669"/>
    <property type="project" value="InterPro"/>
</dbReference>
<dbReference type="PROSITE" id="PS50055">
    <property type="entry name" value="TYR_PHOSPHATASE_PTP"/>
    <property type="match status" value="2"/>
</dbReference>
<dbReference type="Proteomes" id="UP001374579">
    <property type="component" value="Unassembled WGS sequence"/>
</dbReference>
<feature type="compositionally biased region" description="Polar residues" evidence="1">
    <location>
        <begin position="469"/>
        <end position="493"/>
    </location>
</feature>
<dbReference type="InterPro" id="IPR000242">
    <property type="entry name" value="PTP_cat"/>
</dbReference>
<name>A0AAN9GCD3_9CAEN</name>
<dbReference type="InterPro" id="IPR050348">
    <property type="entry name" value="Protein-Tyr_Phosphatase"/>
</dbReference>
<dbReference type="PROSITE" id="PS50056">
    <property type="entry name" value="TYR_PHOSPHATASE_2"/>
    <property type="match status" value="1"/>
</dbReference>
<proteinExistence type="predicted"/>
<evidence type="ECO:0000313" key="5">
    <source>
        <dbReference type="Proteomes" id="UP001374579"/>
    </source>
</evidence>
<dbReference type="PANTHER" id="PTHR19134">
    <property type="entry name" value="RECEPTOR-TYPE TYROSINE-PROTEIN PHOSPHATASE"/>
    <property type="match status" value="1"/>
</dbReference>
<dbReference type="EMBL" id="JBAMIC010000010">
    <property type="protein sequence ID" value="KAK7103052.1"/>
    <property type="molecule type" value="Genomic_DNA"/>
</dbReference>
<dbReference type="InterPro" id="IPR000387">
    <property type="entry name" value="Tyr_Pase_dom"/>
</dbReference>
<dbReference type="PROSITE" id="PS00383">
    <property type="entry name" value="TYR_PHOSPHATASE_1"/>
    <property type="match status" value="1"/>
</dbReference>
<feature type="domain" description="Tyrosine-protein phosphatase" evidence="2">
    <location>
        <begin position="28"/>
        <end position="144"/>
    </location>
</feature>
<dbReference type="FunFam" id="3.90.190.10:FF:000013">
    <property type="entry name" value="receptor-type tyrosine-protein phosphatase zeta isoform X1"/>
    <property type="match status" value="1"/>
</dbReference>
<dbReference type="AlphaFoldDB" id="A0AAN9GCD3"/>
<dbReference type="PANTHER" id="PTHR19134:SF540">
    <property type="entry name" value="TYROSINE-PROTEIN PHOSPHATASE 99A"/>
    <property type="match status" value="1"/>
</dbReference>
<dbReference type="SMART" id="SM00194">
    <property type="entry name" value="PTPc"/>
    <property type="match status" value="2"/>
</dbReference>
<reference evidence="4 5" key="1">
    <citation type="submission" date="2024-02" db="EMBL/GenBank/DDBJ databases">
        <title>Chromosome-scale genome assembly of the rough periwinkle Littorina saxatilis.</title>
        <authorList>
            <person name="De Jode A."/>
            <person name="Faria R."/>
            <person name="Formenti G."/>
            <person name="Sims Y."/>
            <person name="Smith T.P."/>
            <person name="Tracey A."/>
            <person name="Wood J.M.D."/>
            <person name="Zagrodzka Z.B."/>
            <person name="Johannesson K."/>
            <person name="Butlin R.K."/>
            <person name="Leder E.H."/>
        </authorList>
    </citation>
    <scope>NUCLEOTIDE SEQUENCE [LARGE SCALE GENOMIC DNA]</scope>
    <source>
        <strain evidence="4">Snail1</strain>
        <tissue evidence="4">Muscle</tissue>
    </source>
</reference>
<feature type="domain" description="Tyrosine-protein phosphatase" evidence="2">
    <location>
        <begin position="186"/>
        <end position="444"/>
    </location>
</feature>
<dbReference type="InterPro" id="IPR003595">
    <property type="entry name" value="Tyr_Pase_cat"/>
</dbReference>
<feature type="region of interest" description="Disordered" evidence="1">
    <location>
        <begin position="451"/>
        <end position="493"/>
    </location>
</feature>
<evidence type="ECO:0000256" key="1">
    <source>
        <dbReference type="SAM" id="MobiDB-lite"/>
    </source>
</evidence>
<dbReference type="Pfam" id="PF00102">
    <property type="entry name" value="Y_phosphatase"/>
    <property type="match status" value="2"/>
</dbReference>
<dbReference type="Gene3D" id="3.90.190.10">
    <property type="entry name" value="Protein tyrosine phosphatase superfamily"/>
    <property type="match status" value="2"/>
</dbReference>
<gene>
    <name evidence="4" type="ORF">V1264_021182</name>
</gene>
<accession>A0AAN9GCD3</accession>
<comment type="caution">
    <text evidence="4">The sequence shown here is derived from an EMBL/GenBank/DDBJ whole genome shotgun (WGS) entry which is preliminary data.</text>
</comment>
<evidence type="ECO:0000259" key="3">
    <source>
        <dbReference type="PROSITE" id="PS50056"/>
    </source>
</evidence>
<protein>
    <submittedName>
        <fullName evidence="4">Uncharacterized protein</fullName>
    </submittedName>
</protein>
<dbReference type="InterPro" id="IPR016130">
    <property type="entry name" value="Tyr_Pase_AS"/>
</dbReference>
<sequence>MKGVGERKVYQYHYTEWPDHGVPVTCVFVLQRHSMKGVSERTVYQYHYTEWPDHGVPDYTLPVLEFVQKSAACNPPDGGPIIVHCSAGVGRTGTYILIDSMIRQIGDKGTINIPGFTLHIRRQRNLLVQTEDQYMFIHDVLVEYLMGGGQTEVSDENIVSYVASLTASSNGAVPHDAKTPDTCTSLEKQHKLITAFKPKDDEISCAMNPANSEKNRSTDYVPMNLKRVILPARPGIEGSEYINATYLQGYKKSDQFIVTQHPVDLTKEDFWRMVWDRNSPVIIVLKSSEDEEDFLQFWPEKGSSVEVDAGNFKLSMRDDPEEETGYTTMDFILESIQYDYIFMTKLVIVTDWPEATPPTYSVFNLIDSAIDWQRTNDIGPVIVMDKFGGVKAGRLCALWTLRDQLIMDKAVDVYQLCKLYHLKRPGVVGEQDDLRYLYEAVACLREHLQEEESVSSSSPRHHHGHGSSIRKNGTLPRSSTLQSNNTNKNETNI</sequence>
<dbReference type="PRINTS" id="PR00700">
    <property type="entry name" value="PRTYPHPHTASE"/>
</dbReference>
<keyword evidence="5" id="KW-1185">Reference proteome</keyword>
<evidence type="ECO:0000259" key="2">
    <source>
        <dbReference type="PROSITE" id="PS50055"/>
    </source>
</evidence>
<organism evidence="4 5">
    <name type="scientific">Littorina saxatilis</name>
    <dbReference type="NCBI Taxonomy" id="31220"/>
    <lineage>
        <taxon>Eukaryota</taxon>
        <taxon>Metazoa</taxon>
        <taxon>Spiralia</taxon>
        <taxon>Lophotrochozoa</taxon>
        <taxon>Mollusca</taxon>
        <taxon>Gastropoda</taxon>
        <taxon>Caenogastropoda</taxon>
        <taxon>Littorinimorpha</taxon>
        <taxon>Littorinoidea</taxon>
        <taxon>Littorinidae</taxon>
        <taxon>Littorina</taxon>
    </lineage>
</organism>
<feature type="domain" description="Tyrosine specific protein phosphatases" evidence="3">
    <location>
        <begin position="61"/>
        <end position="135"/>
    </location>
</feature>
<evidence type="ECO:0000313" key="4">
    <source>
        <dbReference type="EMBL" id="KAK7103052.1"/>
    </source>
</evidence>
<dbReference type="SMART" id="SM00404">
    <property type="entry name" value="PTPc_motif"/>
    <property type="match status" value="2"/>
</dbReference>
<dbReference type="SUPFAM" id="SSF52799">
    <property type="entry name" value="(Phosphotyrosine protein) phosphatases II"/>
    <property type="match status" value="2"/>
</dbReference>
<dbReference type="InterPro" id="IPR029021">
    <property type="entry name" value="Prot-tyrosine_phosphatase-like"/>
</dbReference>